<sequence>MSYKCSEEGVIKSHNSVLIYKSGTEEDENHTPDSNLIELSTKILKVKRLEEITTCYNSNHREKMAFFQCMDKDEKMKCFLEESSSEQDSGSGNNEAKEKVCLYPDLKEMASIQGKRTSALTDDCLAPPAPFHHRIVTAKQTAINSFYTVSRTEILGGGRFGQVHKCEEKATGLKLAAKVIKTRGRKDKDEVKNEITVMNHLDHVNLIQLYDAFESKNDIVLIMEYVDGGELFDRIIDDNYNLTELDAILFIKQICEGIQHMHQMYILHLDLKPENILCVNRDTKQIKIIDFGLARRYKPREKLKVNFGTPEFLAPEVVNYDFVSFPTDMWSVGVIAYMLLSGLSPFLGDDDAETLNNILACRWDLEEEEFQNISEEAKEFLSKLLIKEKSWRISASEALKHPWLSDHKLHSRLKTQENCWGCCCFEIFGKISSSDALTSTMTGGLGGVGTATNSGALQGDSQCVGPRGTGKPHTLFFTFSHSVVVHTWEDISCPLEFFIFYFYFLILVIGQGVFISAISQCTSTIILDIYFKTWRMNLEEENFFQSMNYAFQKGNRITRKNSESIEHLVS</sequence>
<keyword evidence="10" id="KW-1185">Reference proteome</keyword>
<evidence type="ECO:0000256" key="6">
    <source>
        <dbReference type="ARBA" id="ARBA00022840"/>
    </source>
</evidence>
<reference evidence="11" key="1">
    <citation type="submission" date="2025-08" db="UniProtKB">
        <authorList>
            <consortium name="RefSeq"/>
        </authorList>
    </citation>
    <scope>IDENTIFICATION</scope>
    <source>
        <tissue evidence="11">Muscle</tissue>
    </source>
</reference>
<dbReference type="Pfam" id="PF00069">
    <property type="entry name" value="Pkinase"/>
    <property type="match status" value="1"/>
</dbReference>
<dbReference type="InterPro" id="IPR000719">
    <property type="entry name" value="Prot_kinase_dom"/>
</dbReference>
<dbReference type="InterPro" id="IPR008271">
    <property type="entry name" value="Ser/Thr_kinase_AS"/>
</dbReference>
<dbReference type="Proteomes" id="UP000504628">
    <property type="component" value="Chromosome 5"/>
</dbReference>
<keyword evidence="4 7" id="KW-0547">Nucleotide-binding</keyword>
<evidence type="ECO:0000256" key="5">
    <source>
        <dbReference type="ARBA" id="ARBA00022777"/>
    </source>
</evidence>
<dbReference type="AlphaFoldDB" id="A0A7E6DUP6"/>
<feature type="binding site" evidence="7">
    <location>
        <position position="178"/>
    </location>
    <ligand>
        <name>ATP</name>
        <dbReference type="ChEBI" id="CHEBI:30616"/>
    </ligand>
</feature>
<keyword evidence="6 7" id="KW-0067">ATP-binding</keyword>
<evidence type="ECO:0000256" key="4">
    <source>
        <dbReference type="ARBA" id="ARBA00022741"/>
    </source>
</evidence>
<evidence type="ECO:0000256" key="2">
    <source>
        <dbReference type="ARBA" id="ARBA00022527"/>
    </source>
</evidence>
<gene>
    <name evidence="11" type="primary">MYLK4</name>
</gene>
<keyword evidence="3" id="KW-0808">Transferase</keyword>
<evidence type="ECO:0000313" key="10">
    <source>
        <dbReference type="Proteomes" id="UP000504628"/>
    </source>
</evidence>
<dbReference type="FunFam" id="3.30.200.20:FF:000196">
    <property type="entry name" value="Myosin light chain kinase family, member 4"/>
    <property type="match status" value="1"/>
</dbReference>
<evidence type="ECO:0000313" key="11">
    <source>
        <dbReference type="RefSeq" id="XP_035882495.1"/>
    </source>
</evidence>
<dbReference type="InterPro" id="IPR017441">
    <property type="entry name" value="Protein_kinase_ATP_BS"/>
</dbReference>
<proteinExistence type="inferred from homology"/>
<evidence type="ECO:0000256" key="7">
    <source>
        <dbReference type="PROSITE-ProRule" id="PRU10141"/>
    </source>
</evidence>
<dbReference type="PROSITE" id="PS00107">
    <property type="entry name" value="PROTEIN_KINASE_ATP"/>
    <property type="match status" value="1"/>
</dbReference>
<accession>A0A7E6DUP6</accession>
<feature type="domain" description="Protein kinase" evidence="9">
    <location>
        <begin position="149"/>
        <end position="404"/>
    </location>
</feature>
<dbReference type="SMART" id="SM00220">
    <property type="entry name" value="S_TKc"/>
    <property type="match status" value="1"/>
</dbReference>
<dbReference type="CDD" id="cd14193">
    <property type="entry name" value="STKc_MLCK4"/>
    <property type="match status" value="1"/>
</dbReference>
<dbReference type="RefSeq" id="XP_035882495.1">
    <property type="nucleotide sequence ID" value="XM_036026602.1"/>
</dbReference>
<organism evidence="10 11">
    <name type="scientific">Phyllostomus discolor</name>
    <name type="common">pale spear-nosed bat</name>
    <dbReference type="NCBI Taxonomy" id="89673"/>
    <lineage>
        <taxon>Eukaryota</taxon>
        <taxon>Metazoa</taxon>
        <taxon>Chordata</taxon>
        <taxon>Craniata</taxon>
        <taxon>Vertebrata</taxon>
        <taxon>Euteleostomi</taxon>
        <taxon>Mammalia</taxon>
        <taxon>Eutheria</taxon>
        <taxon>Laurasiatheria</taxon>
        <taxon>Chiroptera</taxon>
        <taxon>Yangochiroptera</taxon>
        <taxon>Phyllostomidae</taxon>
        <taxon>Phyllostominae</taxon>
        <taxon>Phyllostomus</taxon>
    </lineage>
</organism>
<dbReference type="GeneID" id="114496983"/>
<dbReference type="PROSITE" id="PS50011">
    <property type="entry name" value="PROTEIN_KINASE_DOM"/>
    <property type="match status" value="1"/>
</dbReference>
<keyword evidence="5 11" id="KW-0418">Kinase</keyword>
<comment type="similarity">
    <text evidence="1">Belongs to the protein kinase superfamily. CAMK Ser/Thr protein kinase family.</text>
</comment>
<dbReference type="Gene3D" id="3.30.200.20">
    <property type="entry name" value="Phosphorylase Kinase, domain 1"/>
    <property type="match status" value="1"/>
</dbReference>
<keyword evidence="8" id="KW-0472">Membrane</keyword>
<keyword evidence="8" id="KW-0812">Transmembrane</keyword>
<dbReference type="FunFam" id="1.10.510.10:FF:000135">
    <property type="entry name" value="Putative myosin light chain kinase 3"/>
    <property type="match status" value="1"/>
</dbReference>
<evidence type="ECO:0000256" key="8">
    <source>
        <dbReference type="SAM" id="Phobius"/>
    </source>
</evidence>
<evidence type="ECO:0000256" key="1">
    <source>
        <dbReference type="ARBA" id="ARBA00006692"/>
    </source>
</evidence>
<name>A0A7E6DUP6_9CHIR</name>
<keyword evidence="8" id="KW-1133">Transmembrane helix</keyword>
<evidence type="ECO:0000259" key="9">
    <source>
        <dbReference type="PROSITE" id="PS50011"/>
    </source>
</evidence>
<evidence type="ECO:0000256" key="3">
    <source>
        <dbReference type="ARBA" id="ARBA00022679"/>
    </source>
</evidence>
<dbReference type="InterPro" id="IPR011009">
    <property type="entry name" value="Kinase-like_dom_sf"/>
</dbReference>
<dbReference type="SUPFAM" id="SSF56112">
    <property type="entry name" value="Protein kinase-like (PK-like)"/>
    <property type="match status" value="1"/>
</dbReference>
<keyword evidence="2" id="KW-0723">Serine/threonine-protein kinase</keyword>
<dbReference type="PROSITE" id="PS00108">
    <property type="entry name" value="PROTEIN_KINASE_ST"/>
    <property type="match status" value="1"/>
</dbReference>
<dbReference type="Gene3D" id="1.10.510.10">
    <property type="entry name" value="Transferase(Phosphotransferase) domain 1"/>
    <property type="match status" value="1"/>
</dbReference>
<dbReference type="GO" id="GO:0005524">
    <property type="term" value="F:ATP binding"/>
    <property type="evidence" value="ECO:0007669"/>
    <property type="project" value="UniProtKB-UniRule"/>
</dbReference>
<protein>
    <submittedName>
        <fullName evidence="11">Myosin light chain kinase family member 4 isoform X4</fullName>
    </submittedName>
</protein>
<dbReference type="CTD" id="340156"/>
<dbReference type="PANTHER" id="PTHR24347">
    <property type="entry name" value="SERINE/THREONINE-PROTEIN KINASE"/>
    <property type="match status" value="1"/>
</dbReference>
<dbReference type="GO" id="GO:0004674">
    <property type="term" value="F:protein serine/threonine kinase activity"/>
    <property type="evidence" value="ECO:0007669"/>
    <property type="project" value="UniProtKB-KW"/>
</dbReference>
<feature type="transmembrane region" description="Helical" evidence="8">
    <location>
        <begin position="500"/>
        <end position="527"/>
    </location>
</feature>